<sequence>MIHLLDEITLDASEVPRVLALIDDEYLPGLPEPLPVLLNRWVSPPVVVPDVPTTLWLLWQLPDVPSYYRMRANPGASSVVWPKLDRLCRHRRRHILASADCRLPVSGELNHVV</sequence>
<dbReference type="Proteomes" id="UP001519667">
    <property type="component" value="Unassembled WGS sequence"/>
</dbReference>
<evidence type="ECO:0000313" key="2">
    <source>
        <dbReference type="Proteomes" id="UP001519667"/>
    </source>
</evidence>
<dbReference type="RefSeq" id="WP_215372733.1">
    <property type="nucleotide sequence ID" value="NZ_JAGTIS010000003.1"/>
</dbReference>
<protein>
    <submittedName>
        <fullName evidence="1">Uncharacterized protein</fullName>
    </submittedName>
</protein>
<accession>A0ABS5XFP4</accession>
<keyword evidence="2" id="KW-1185">Reference proteome</keyword>
<name>A0ABS5XFP4_9GAMM</name>
<gene>
    <name evidence="1" type="ORF">J7302_08000</name>
</gene>
<comment type="caution">
    <text evidence="1">The sequence shown here is derived from an EMBL/GenBank/DDBJ whole genome shotgun (WGS) entry which is preliminary data.</text>
</comment>
<proteinExistence type="predicted"/>
<organism evidence="1 2">
    <name type="scientific">Metapseudomonas boanensis</name>
    <dbReference type="NCBI Taxonomy" id="2822138"/>
    <lineage>
        <taxon>Bacteria</taxon>
        <taxon>Pseudomonadati</taxon>
        <taxon>Pseudomonadota</taxon>
        <taxon>Gammaproteobacteria</taxon>
        <taxon>Pseudomonadales</taxon>
        <taxon>Pseudomonadaceae</taxon>
        <taxon>Metapseudomonas</taxon>
    </lineage>
</organism>
<reference evidence="1 2" key="1">
    <citation type="submission" date="2021-04" db="EMBL/GenBank/DDBJ databases">
        <title>Pseudomonas boanensis sp. nov., a bacterium isolated from river water used for household purposes in Boane District, Mozambique.</title>
        <authorList>
            <person name="Nicklasson M."/>
            <person name="Martin-Rodriguez A.J."/>
            <person name="Thorell K."/>
            <person name="Neves L."/>
            <person name="Mussagy A."/>
            <person name="Rydberg H.A."/>
            <person name="Hernroth B."/>
            <person name="Svensson-Stadler L."/>
            <person name="Sjoling A."/>
        </authorList>
    </citation>
    <scope>NUCLEOTIDE SEQUENCE [LARGE SCALE GENOMIC DNA]</scope>
    <source>
        <strain evidence="1 2">DB1</strain>
    </source>
</reference>
<dbReference type="EMBL" id="JAGTIS010000003">
    <property type="protein sequence ID" value="MBT8766073.1"/>
    <property type="molecule type" value="Genomic_DNA"/>
</dbReference>
<evidence type="ECO:0000313" key="1">
    <source>
        <dbReference type="EMBL" id="MBT8766073.1"/>
    </source>
</evidence>